<dbReference type="AlphaFoldDB" id="A0AA38FZN5"/>
<dbReference type="EMBL" id="JAHRHJ020000005">
    <property type="protein sequence ID" value="KAH9313524.1"/>
    <property type="molecule type" value="Genomic_DNA"/>
</dbReference>
<name>A0AA38FZN5_TAXCH</name>
<protein>
    <submittedName>
        <fullName evidence="1">Uncharacterized protein</fullName>
    </submittedName>
</protein>
<feature type="non-terminal residue" evidence="1">
    <location>
        <position position="67"/>
    </location>
</feature>
<sequence>DPPLRAVNQSTVKTTKQRRPMAFVSLREIKFQRPGSLERLFDRHDRFVKKKRRDDPDSSPETELVNI</sequence>
<organism evidence="1 2">
    <name type="scientific">Taxus chinensis</name>
    <name type="common">Chinese yew</name>
    <name type="synonym">Taxus wallichiana var. chinensis</name>
    <dbReference type="NCBI Taxonomy" id="29808"/>
    <lineage>
        <taxon>Eukaryota</taxon>
        <taxon>Viridiplantae</taxon>
        <taxon>Streptophyta</taxon>
        <taxon>Embryophyta</taxon>
        <taxon>Tracheophyta</taxon>
        <taxon>Spermatophyta</taxon>
        <taxon>Pinopsida</taxon>
        <taxon>Pinidae</taxon>
        <taxon>Conifers II</taxon>
        <taxon>Cupressales</taxon>
        <taxon>Taxaceae</taxon>
        <taxon>Taxus</taxon>
    </lineage>
</organism>
<gene>
    <name evidence="1" type="ORF">KI387_022151</name>
</gene>
<proteinExistence type="predicted"/>
<feature type="non-terminal residue" evidence="1">
    <location>
        <position position="1"/>
    </location>
</feature>
<evidence type="ECO:0000313" key="1">
    <source>
        <dbReference type="EMBL" id="KAH9313524.1"/>
    </source>
</evidence>
<accession>A0AA38FZN5</accession>
<evidence type="ECO:0000313" key="2">
    <source>
        <dbReference type="Proteomes" id="UP000824469"/>
    </source>
</evidence>
<dbReference type="Proteomes" id="UP000824469">
    <property type="component" value="Unassembled WGS sequence"/>
</dbReference>
<keyword evidence="2" id="KW-1185">Reference proteome</keyword>
<reference evidence="1 2" key="1">
    <citation type="journal article" date="2021" name="Nat. Plants">
        <title>The Taxus genome provides insights into paclitaxel biosynthesis.</title>
        <authorList>
            <person name="Xiong X."/>
            <person name="Gou J."/>
            <person name="Liao Q."/>
            <person name="Li Y."/>
            <person name="Zhou Q."/>
            <person name="Bi G."/>
            <person name="Li C."/>
            <person name="Du R."/>
            <person name="Wang X."/>
            <person name="Sun T."/>
            <person name="Guo L."/>
            <person name="Liang H."/>
            <person name="Lu P."/>
            <person name="Wu Y."/>
            <person name="Zhang Z."/>
            <person name="Ro D.K."/>
            <person name="Shang Y."/>
            <person name="Huang S."/>
            <person name="Yan J."/>
        </authorList>
    </citation>
    <scope>NUCLEOTIDE SEQUENCE [LARGE SCALE GENOMIC DNA]</scope>
    <source>
        <strain evidence="1">Ta-2019</strain>
    </source>
</reference>
<comment type="caution">
    <text evidence="1">The sequence shown here is derived from an EMBL/GenBank/DDBJ whole genome shotgun (WGS) entry which is preliminary data.</text>
</comment>